<keyword evidence="10" id="KW-0575">Peroxidase</keyword>
<dbReference type="InterPro" id="IPR004852">
    <property type="entry name" value="Di-haem_cyt_c_peroxidsae"/>
</dbReference>
<dbReference type="Gene3D" id="1.10.760.10">
    <property type="entry name" value="Cytochrome c-like domain"/>
    <property type="match status" value="2"/>
</dbReference>
<dbReference type="OrthoDB" id="9805202at2"/>
<feature type="domain" description="Cytochrome c" evidence="9">
    <location>
        <begin position="310"/>
        <end position="443"/>
    </location>
</feature>
<feature type="chain" id="PRO_5020614820" evidence="8">
    <location>
        <begin position="23"/>
        <end position="612"/>
    </location>
</feature>
<feature type="signal peptide" evidence="8">
    <location>
        <begin position="1"/>
        <end position="22"/>
    </location>
</feature>
<evidence type="ECO:0000256" key="3">
    <source>
        <dbReference type="ARBA" id="ARBA00022723"/>
    </source>
</evidence>
<evidence type="ECO:0000256" key="2">
    <source>
        <dbReference type="ARBA" id="ARBA00022617"/>
    </source>
</evidence>
<evidence type="ECO:0000259" key="9">
    <source>
        <dbReference type="PROSITE" id="PS51007"/>
    </source>
</evidence>
<evidence type="ECO:0000256" key="8">
    <source>
        <dbReference type="SAM" id="SignalP"/>
    </source>
</evidence>
<dbReference type="RefSeq" id="WP_130286763.1">
    <property type="nucleotide sequence ID" value="NZ_SGXE01000002.1"/>
</dbReference>
<evidence type="ECO:0000313" key="11">
    <source>
        <dbReference type="Proteomes" id="UP000292262"/>
    </source>
</evidence>
<keyword evidence="11" id="KW-1185">Reference proteome</keyword>
<accession>A0A4Q7P1D3</accession>
<keyword evidence="5" id="KW-0560">Oxidoreductase</keyword>
<name>A0A4Q7P1D3_9FLAO</name>
<dbReference type="InterPro" id="IPR051395">
    <property type="entry name" value="Cytochrome_c_Peroxidase/MauG"/>
</dbReference>
<dbReference type="EMBL" id="SGXE01000002">
    <property type="protein sequence ID" value="RZS93646.1"/>
    <property type="molecule type" value="Genomic_DNA"/>
</dbReference>
<dbReference type="Pfam" id="PF03150">
    <property type="entry name" value="CCP_MauG"/>
    <property type="match status" value="1"/>
</dbReference>
<evidence type="ECO:0000256" key="5">
    <source>
        <dbReference type="ARBA" id="ARBA00023002"/>
    </source>
</evidence>
<feature type="domain" description="Cytochrome c" evidence="9">
    <location>
        <begin position="462"/>
        <end position="602"/>
    </location>
</feature>
<evidence type="ECO:0000256" key="6">
    <source>
        <dbReference type="ARBA" id="ARBA00023004"/>
    </source>
</evidence>
<evidence type="ECO:0000313" key="10">
    <source>
        <dbReference type="EMBL" id="RZS93646.1"/>
    </source>
</evidence>
<dbReference type="PROSITE" id="PS51007">
    <property type="entry name" value="CYTC"/>
    <property type="match status" value="2"/>
</dbReference>
<sequence length="612" mass="70075">MKLLQCFFLIVLLVLLNYSCNQQDKKVASTEEYTYVPNWEKAQNFYLTSIEHSIALLDQLKEKGFQSDSAVFVFKKLRQEFKKAEPYASYLNPEVGHRVNGPALPIFKEDNFKTLAPVGLQKIEESVFEKNESQQEFDKEVYVTRGLMDNLRKNIIKRELNPQRFFMSTHQQLLRIISLGITGFDTPISHYGLQESMISLQGLQYVYNSSIRAIILKENKALDTSFQQNIDKAIQFLEANDDFETFDRYTFLREYMNPLTRDWVSIRKTSGLWEGIDSSPFNFDAPTFFENNAFNVTHFTPSVNRNPSEAQISLGKKLFFEPKLSKQGNMACATCHLPEKAYADHVRFNNDNANNELLRNTPTLINVVYQKGFFWDGRSATLLDQISSVFTNKKEFNTSVHEFSSDIINDTTYVNLFKEAYGEVSNRNIEVVKAISSYISTLNSFDSKFDRNIRGEENSLSSQEKLGFNLFAGKALCATCHFIPLTNGTVPPFYAETEKEVIGVPETSKNNKLDDDLGYYWKFEEELHKGMFKTPTVRNAGVTAPYMHNGVYDSLEQVMDFYNKGGGAGLGFDLPHQTLPFDNLNLTQEEQTALVAFIHTLTDTSVEDDMVY</sequence>
<proteinExistence type="predicted"/>
<dbReference type="InterPro" id="IPR036909">
    <property type="entry name" value="Cyt_c-like_dom_sf"/>
</dbReference>
<dbReference type="PANTHER" id="PTHR30600">
    <property type="entry name" value="CYTOCHROME C PEROXIDASE-RELATED"/>
    <property type="match status" value="1"/>
</dbReference>
<dbReference type="Gene3D" id="1.20.1420.20">
    <property type="entry name" value="M75 peptidase, HXXE motif"/>
    <property type="match status" value="1"/>
</dbReference>
<dbReference type="GO" id="GO:0004130">
    <property type="term" value="F:cytochrome-c peroxidase activity"/>
    <property type="evidence" value="ECO:0007669"/>
    <property type="project" value="TreeGrafter"/>
</dbReference>
<dbReference type="InterPro" id="IPR009056">
    <property type="entry name" value="Cyt_c-like_dom"/>
</dbReference>
<organism evidence="10 11">
    <name type="scientific">Aquimarina brevivitae</name>
    <dbReference type="NCBI Taxonomy" id="323412"/>
    <lineage>
        <taxon>Bacteria</taxon>
        <taxon>Pseudomonadati</taxon>
        <taxon>Bacteroidota</taxon>
        <taxon>Flavobacteriia</taxon>
        <taxon>Flavobacteriales</taxon>
        <taxon>Flavobacteriaceae</taxon>
        <taxon>Aquimarina</taxon>
    </lineage>
</organism>
<evidence type="ECO:0000256" key="4">
    <source>
        <dbReference type="ARBA" id="ARBA00022729"/>
    </source>
</evidence>
<dbReference type="SUPFAM" id="SSF46626">
    <property type="entry name" value="Cytochrome c"/>
    <property type="match status" value="2"/>
</dbReference>
<comment type="caution">
    <text evidence="10">The sequence shown here is derived from an EMBL/GenBank/DDBJ whole genome shotgun (WGS) entry which is preliminary data.</text>
</comment>
<dbReference type="AlphaFoldDB" id="A0A4Q7P1D3"/>
<dbReference type="GO" id="GO:0020037">
    <property type="term" value="F:heme binding"/>
    <property type="evidence" value="ECO:0007669"/>
    <property type="project" value="InterPro"/>
</dbReference>
<keyword evidence="6 7" id="KW-0408">Iron</keyword>
<gene>
    <name evidence="10" type="ORF">EV197_2226</name>
</gene>
<evidence type="ECO:0000256" key="7">
    <source>
        <dbReference type="PROSITE-ProRule" id="PRU00433"/>
    </source>
</evidence>
<keyword evidence="3 7" id="KW-0479">Metal-binding</keyword>
<dbReference type="GO" id="GO:0046872">
    <property type="term" value="F:metal ion binding"/>
    <property type="evidence" value="ECO:0007669"/>
    <property type="project" value="UniProtKB-KW"/>
</dbReference>
<protein>
    <submittedName>
        <fullName evidence="10">Cytochrome c peroxidase</fullName>
    </submittedName>
</protein>
<reference evidence="10 11" key="1">
    <citation type="submission" date="2019-02" db="EMBL/GenBank/DDBJ databases">
        <title>Genomic Encyclopedia of Type Strains, Phase IV (KMG-IV): sequencing the most valuable type-strain genomes for metagenomic binning, comparative biology and taxonomic classification.</title>
        <authorList>
            <person name="Goeker M."/>
        </authorList>
    </citation>
    <scope>NUCLEOTIDE SEQUENCE [LARGE SCALE GENOMIC DNA]</scope>
    <source>
        <strain evidence="10 11">DSM 17196</strain>
    </source>
</reference>
<keyword evidence="4 8" id="KW-0732">Signal</keyword>
<dbReference type="GO" id="GO:0009055">
    <property type="term" value="F:electron transfer activity"/>
    <property type="evidence" value="ECO:0007669"/>
    <property type="project" value="InterPro"/>
</dbReference>
<dbReference type="GO" id="GO:0030313">
    <property type="term" value="C:cell envelope"/>
    <property type="evidence" value="ECO:0007669"/>
    <property type="project" value="UniProtKB-SubCell"/>
</dbReference>
<evidence type="ECO:0000256" key="1">
    <source>
        <dbReference type="ARBA" id="ARBA00004196"/>
    </source>
</evidence>
<dbReference type="InterPro" id="IPR038352">
    <property type="entry name" value="Imelysin_sf"/>
</dbReference>
<keyword evidence="2 7" id="KW-0349">Heme</keyword>
<comment type="subcellular location">
    <subcellularLocation>
        <location evidence="1">Cell envelope</location>
    </subcellularLocation>
</comment>
<dbReference type="PANTHER" id="PTHR30600:SF10">
    <property type="entry name" value="BLL6722 PROTEIN"/>
    <property type="match status" value="1"/>
</dbReference>
<dbReference type="Proteomes" id="UP000292262">
    <property type="component" value="Unassembled WGS sequence"/>
</dbReference>